<dbReference type="RefSeq" id="WP_344806067.1">
    <property type="nucleotide sequence ID" value="NZ_BAABBO010000009.1"/>
</dbReference>
<comment type="similarity">
    <text evidence="1">Belongs to the ParB family.</text>
</comment>
<proteinExistence type="inferred from homology"/>
<gene>
    <name evidence="8" type="ORF">GCM10022278_21170</name>
</gene>
<dbReference type="Pfam" id="PF17762">
    <property type="entry name" value="HTH_ParB"/>
    <property type="match status" value="1"/>
</dbReference>
<dbReference type="InterPro" id="IPR004437">
    <property type="entry name" value="ParB/RepB/Spo0J"/>
</dbReference>
<evidence type="ECO:0000313" key="9">
    <source>
        <dbReference type="Proteomes" id="UP001501337"/>
    </source>
</evidence>
<evidence type="ECO:0000256" key="6">
    <source>
        <dbReference type="SAM" id="MobiDB-lite"/>
    </source>
</evidence>
<dbReference type="InterPro" id="IPR036086">
    <property type="entry name" value="ParB/Sulfiredoxin_sf"/>
</dbReference>
<name>A0ABP7PBV0_9GAMM</name>
<dbReference type="InterPro" id="IPR057240">
    <property type="entry name" value="ParB_dimer_C"/>
</dbReference>
<dbReference type="SUPFAM" id="SSF109709">
    <property type="entry name" value="KorB DNA-binding domain-like"/>
    <property type="match status" value="1"/>
</dbReference>
<evidence type="ECO:0000256" key="1">
    <source>
        <dbReference type="ARBA" id="ARBA00006295"/>
    </source>
</evidence>
<protein>
    <recommendedName>
        <fullName evidence="2">Probable chromosome-partitioning protein ParB</fullName>
    </recommendedName>
</protein>
<dbReference type="InterPro" id="IPR003115">
    <property type="entry name" value="ParB_N"/>
</dbReference>
<evidence type="ECO:0000259" key="7">
    <source>
        <dbReference type="SMART" id="SM00470"/>
    </source>
</evidence>
<dbReference type="InterPro" id="IPR041468">
    <property type="entry name" value="HTH_ParB/Spo0J"/>
</dbReference>
<dbReference type="Gene3D" id="1.10.10.2830">
    <property type="match status" value="1"/>
</dbReference>
<comment type="caution">
    <text evidence="8">The sequence shown here is derived from an EMBL/GenBank/DDBJ whole genome shotgun (WGS) entry which is preliminary data.</text>
</comment>
<dbReference type="Pfam" id="PF02195">
    <property type="entry name" value="ParB_N"/>
    <property type="match status" value="1"/>
</dbReference>
<sequence length="302" mass="33503">MSNKKRGLGDRGLNALLAGAKSRQPMQDTEENEAPPAEQARAFEDEQLVQLPIEHLQRGRYQPRKDMDAEALEELAQSIRQQGVMQPILVRPVSDGRFEIVAGERRWRASQLAGLKTVPVLVRIVPDEAAIAMSLIENIQREDLNAMEEAVALKRLQDEFSLTQLEVAEAVGKSRSTVTNLMRLLALSPEVGTLLERGDLEMGHARALLSLSADDQYRAARQIIDKAYSVRQAEEYVRKMQAAPKEKAAEVAADPDVMRLEQNLSEKLGAAVSIRQSAKGKGQLTIAYHSLDELEGILAHIR</sequence>
<dbReference type="CDD" id="cd16393">
    <property type="entry name" value="SPO0J_N"/>
    <property type="match status" value="1"/>
</dbReference>
<organism evidence="8 9">
    <name type="scientific">Allohahella marinimesophila</name>
    <dbReference type="NCBI Taxonomy" id="1054972"/>
    <lineage>
        <taxon>Bacteria</taxon>
        <taxon>Pseudomonadati</taxon>
        <taxon>Pseudomonadota</taxon>
        <taxon>Gammaproteobacteria</taxon>
        <taxon>Oceanospirillales</taxon>
        <taxon>Hahellaceae</taxon>
        <taxon>Allohahella</taxon>
    </lineage>
</organism>
<dbReference type="Gene3D" id="3.90.1530.30">
    <property type="match status" value="1"/>
</dbReference>
<dbReference type="PANTHER" id="PTHR33375:SF1">
    <property type="entry name" value="CHROMOSOME-PARTITIONING PROTEIN PARB-RELATED"/>
    <property type="match status" value="1"/>
</dbReference>
<dbReference type="Pfam" id="PF23552">
    <property type="entry name" value="ParB_C"/>
    <property type="match status" value="1"/>
</dbReference>
<keyword evidence="3" id="KW-0159">Chromosome partition</keyword>
<comment type="function">
    <text evidence="5">Involved in chromosome partition. Localize to both poles of the predivisional cell following completion of DNA replication. Binds to the DNA origin of replication.</text>
</comment>
<dbReference type="InterPro" id="IPR050336">
    <property type="entry name" value="Chromosome_partition/occlusion"/>
</dbReference>
<dbReference type="EMBL" id="BAABBO010000009">
    <property type="protein sequence ID" value="GAA3963088.1"/>
    <property type="molecule type" value="Genomic_DNA"/>
</dbReference>
<evidence type="ECO:0000313" key="8">
    <source>
        <dbReference type="EMBL" id="GAA3963088.1"/>
    </source>
</evidence>
<evidence type="ECO:0000256" key="2">
    <source>
        <dbReference type="ARBA" id="ARBA00022372"/>
    </source>
</evidence>
<dbReference type="SMART" id="SM00470">
    <property type="entry name" value="ParB"/>
    <property type="match status" value="1"/>
</dbReference>
<dbReference type="NCBIfam" id="TIGR00180">
    <property type="entry name" value="parB_part"/>
    <property type="match status" value="1"/>
</dbReference>
<reference evidence="9" key="1">
    <citation type="journal article" date="2019" name="Int. J. Syst. Evol. Microbiol.">
        <title>The Global Catalogue of Microorganisms (GCM) 10K type strain sequencing project: providing services to taxonomists for standard genome sequencing and annotation.</title>
        <authorList>
            <consortium name="The Broad Institute Genomics Platform"/>
            <consortium name="The Broad Institute Genome Sequencing Center for Infectious Disease"/>
            <person name="Wu L."/>
            <person name="Ma J."/>
        </authorList>
    </citation>
    <scope>NUCLEOTIDE SEQUENCE [LARGE SCALE GENOMIC DNA]</scope>
    <source>
        <strain evidence="9">JCM 17555</strain>
    </source>
</reference>
<accession>A0ABP7PBV0</accession>
<evidence type="ECO:0000256" key="3">
    <source>
        <dbReference type="ARBA" id="ARBA00022829"/>
    </source>
</evidence>
<evidence type="ECO:0000256" key="5">
    <source>
        <dbReference type="ARBA" id="ARBA00025472"/>
    </source>
</evidence>
<feature type="region of interest" description="Disordered" evidence="6">
    <location>
        <begin position="1"/>
        <end position="41"/>
    </location>
</feature>
<dbReference type="Proteomes" id="UP001501337">
    <property type="component" value="Unassembled WGS sequence"/>
</dbReference>
<dbReference type="PANTHER" id="PTHR33375">
    <property type="entry name" value="CHROMOSOME-PARTITIONING PROTEIN PARB-RELATED"/>
    <property type="match status" value="1"/>
</dbReference>
<dbReference type="SUPFAM" id="SSF110849">
    <property type="entry name" value="ParB/Sulfiredoxin"/>
    <property type="match status" value="1"/>
</dbReference>
<keyword evidence="9" id="KW-1185">Reference proteome</keyword>
<evidence type="ECO:0000256" key="4">
    <source>
        <dbReference type="ARBA" id="ARBA00023125"/>
    </source>
</evidence>
<keyword evidence="4" id="KW-0238">DNA-binding</keyword>
<feature type="domain" description="ParB-like N-terminal" evidence="7">
    <location>
        <begin position="49"/>
        <end position="139"/>
    </location>
</feature>